<feature type="domain" description="YjiS-like" evidence="1">
    <location>
        <begin position="41"/>
        <end position="64"/>
    </location>
</feature>
<evidence type="ECO:0000313" key="2">
    <source>
        <dbReference type="EMBL" id="TCO83035.1"/>
    </source>
</evidence>
<protein>
    <submittedName>
        <fullName evidence="2">Uncharacterized protein YjiS (DUF1127 family)</fullName>
    </submittedName>
</protein>
<dbReference type="EMBL" id="SLWY01000003">
    <property type="protein sequence ID" value="TCO83035.1"/>
    <property type="molecule type" value="Genomic_DNA"/>
</dbReference>
<sequence>MNAIHSRTLADLSALCPPAARRPGLLRRVFARIGQTLTVYRQRRALLRLDDAALKDIGISRAEALEEGLQPFWREPRSYR</sequence>
<comment type="caution">
    <text evidence="2">The sequence shown here is derived from an EMBL/GenBank/DDBJ whole genome shotgun (WGS) entry which is preliminary data.</text>
</comment>
<reference evidence="2 3" key="1">
    <citation type="submission" date="2019-03" db="EMBL/GenBank/DDBJ databases">
        <title>Genomic Encyclopedia of Type Strains, Phase IV (KMG-IV): sequencing the most valuable type-strain genomes for metagenomic binning, comparative biology and taxonomic classification.</title>
        <authorList>
            <person name="Goeker M."/>
        </authorList>
    </citation>
    <scope>NUCLEOTIDE SEQUENCE [LARGE SCALE GENOMIC DNA]</scope>
    <source>
        <strain evidence="2 3">DSM 25287</strain>
    </source>
</reference>
<accession>A0A4R2LIQ8</accession>
<dbReference type="Proteomes" id="UP000295765">
    <property type="component" value="Unassembled WGS sequence"/>
</dbReference>
<keyword evidence="3" id="KW-1185">Reference proteome</keyword>
<dbReference type="AlphaFoldDB" id="A0A4R2LIQ8"/>
<organism evidence="2 3">
    <name type="scientific">Plasticicumulans lactativorans</name>
    <dbReference type="NCBI Taxonomy" id="1133106"/>
    <lineage>
        <taxon>Bacteria</taxon>
        <taxon>Pseudomonadati</taxon>
        <taxon>Pseudomonadota</taxon>
        <taxon>Gammaproteobacteria</taxon>
        <taxon>Candidatus Competibacteraceae</taxon>
        <taxon>Plasticicumulans</taxon>
    </lineage>
</organism>
<dbReference type="RefSeq" id="WP_132538702.1">
    <property type="nucleotide sequence ID" value="NZ_SLWY01000003.1"/>
</dbReference>
<dbReference type="Pfam" id="PF06568">
    <property type="entry name" value="YjiS-like"/>
    <property type="match status" value="1"/>
</dbReference>
<gene>
    <name evidence="2" type="ORF">EV699_10380</name>
</gene>
<evidence type="ECO:0000313" key="3">
    <source>
        <dbReference type="Proteomes" id="UP000295765"/>
    </source>
</evidence>
<dbReference type="InterPro" id="IPR009506">
    <property type="entry name" value="YjiS-like"/>
</dbReference>
<proteinExistence type="predicted"/>
<name>A0A4R2LIQ8_9GAMM</name>
<evidence type="ECO:0000259" key="1">
    <source>
        <dbReference type="Pfam" id="PF06568"/>
    </source>
</evidence>